<name>A0A6A2XG90_HIBSY</name>
<evidence type="ECO:0000313" key="4">
    <source>
        <dbReference type="EMBL" id="KAE8657479.1"/>
    </source>
</evidence>
<protein>
    <submittedName>
        <fullName evidence="4">Proline-rich protein APG isolog</fullName>
    </submittedName>
</protein>
<dbReference type="GO" id="GO:0005634">
    <property type="term" value="C:nucleus"/>
    <property type="evidence" value="ECO:0007669"/>
    <property type="project" value="UniProtKB-SubCell"/>
</dbReference>
<dbReference type="OrthoDB" id="694201at2759"/>
<keyword evidence="5" id="KW-1185">Reference proteome</keyword>
<comment type="caution">
    <text evidence="4">The sequence shown here is derived from an EMBL/GenBank/DDBJ whole genome shotgun (WGS) entry which is preliminary data.</text>
</comment>
<evidence type="ECO:0000313" key="5">
    <source>
        <dbReference type="Proteomes" id="UP000436088"/>
    </source>
</evidence>
<feature type="region of interest" description="Disordered" evidence="3">
    <location>
        <begin position="1"/>
        <end position="78"/>
    </location>
</feature>
<dbReference type="Proteomes" id="UP000436088">
    <property type="component" value="Unassembled WGS sequence"/>
</dbReference>
<keyword evidence="2" id="KW-0539">Nucleus</keyword>
<accession>A0A6A2XG90</accession>
<dbReference type="PANTHER" id="PTHR33172">
    <property type="entry name" value="OS08G0516900 PROTEIN"/>
    <property type="match status" value="1"/>
</dbReference>
<reference evidence="4" key="1">
    <citation type="submission" date="2019-09" db="EMBL/GenBank/DDBJ databases">
        <title>Draft genome information of white flower Hibiscus syriacus.</title>
        <authorList>
            <person name="Kim Y.-M."/>
        </authorList>
    </citation>
    <scope>NUCLEOTIDE SEQUENCE [LARGE SCALE GENOMIC DNA]</scope>
    <source>
        <strain evidence="4">YM2019G1</strain>
    </source>
</reference>
<proteinExistence type="predicted"/>
<evidence type="ECO:0000256" key="1">
    <source>
        <dbReference type="ARBA" id="ARBA00004123"/>
    </source>
</evidence>
<dbReference type="AlphaFoldDB" id="A0A6A2XG90"/>
<feature type="compositionally biased region" description="Basic and acidic residues" evidence="3">
    <location>
        <begin position="17"/>
        <end position="35"/>
    </location>
</feature>
<gene>
    <name evidence="4" type="ORF">F3Y22_tig00116994pilonHSYRG00002</name>
</gene>
<organism evidence="4 5">
    <name type="scientific">Hibiscus syriacus</name>
    <name type="common">Rose of Sharon</name>
    <dbReference type="NCBI Taxonomy" id="106335"/>
    <lineage>
        <taxon>Eukaryota</taxon>
        <taxon>Viridiplantae</taxon>
        <taxon>Streptophyta</taxon>
        <taxon>Embryophyta</taxon>
        <taxon>Tracheophyta</taxon>
        <taxon>Spermatophyta</taxon>
        <taxon>Magnoliopsida</taxon>
        <taxon>eudicotyledons</taxon>
        <taxon>Gunneridae</taxon>
        <taxon>Pentapetalae</taxon>
        <taxon>rosids</taxon>
        <taxon>malvids</taxon>
        <taxon>Malvales</taxon>
        <taxon>Malvaceae</taxon>
        <taxon>Malvoideae</taxon>
        <taxon>Hibiscus</taxon>
    </lineage>
</organism>
<sequence>MGEEDDVKELFESPGFVDHHQKEDRQRDHQWKNMENDDGETSACESSSMEVSSTTRSSISDMIDDASSSSSSTSTNSNGPLYELSELMAQLPIKRGLSKYFRGKSRSFSRVLSVRNIQQFAKKERHHKRKIKAYGGGLKHTTFAICRPPPFPVQTKNFSSL</sequence>
<dbReference type="InterPro" id="IPR051992">
    <property type="entry name" value="OxStress_Response_Reg"/>
</dbReference>
<feature type="compositionally biased region" description="Low complexity" evidence="3">
    <location>
        <begin position="45"/>
        <end position="78"/>
    </location>
</feature>
<evidence type="ECO:0000256" key="3">
    <source>
        <dbReference type="SAM" id="MobiDB-lite"/>
    </source>
</evidence>
<dbReference type="PANTHER" id="PTHR33172:SF29">
    <property type="entry name" value="OS06G0559400 PROTEIN"/>
    <property type="match status" value="1"/>
</dbReference>
<dbReference type="EMBL" id="VEPZ02001759">
    <property type="protein sequence ID" value="KAE8657479.1"/>
    <property type="molecule type" value="Genomic_DNA"/>
</dbReference>
<dbReference type="GO" id="GO:0006950">
    <property type="term" value="P:response to stress"/>
    <property type="evidence" value="ECO:0007669"/>
    <property type="project" value="UniProtKB-ARBA"/>
</dbReference>
<evidence type="ECO:0000256" key="2">
    <source>
        <dbReference type="ARBA" id="ARBA00023242"/>
    </source>
</evidence>
<comment type="subcellular location">
    <subcellularLocation>
        <location evidence="1">Nucleus</location>
    </subcellularLocation>
</comment>